<dbReference type="Pfam" id="PF03135">
    <property type="entry name" value="CagE_TrbE_VirB"/>
    <property type="match status" value="1"/>
</dbReference>
<dbReference type="AlphaFoldDB" id="A0A4R0NIU8"/>
<accession>A0A4R0NIU8</accession>
<dbReference type="Gene3D" id="1.10.8.730">
    <property type="match status" value="1"/>
</dbReference>
<evidence type="ECO:0000313" key="3">
    <source>
        <dbReference type="EMBL" id="TCC98784.1"/>
    </source>
</evidence>
<dbReference type="Pfam" id="PF19044">
    <property type="entry name" value="P-loop_TraG"/>
    <property type="match status" value="1"/>
</dbReference>
<feature type="domain" description="CagE TrbE VirB component of type IV transporter system central" evidence="1">
    <location>
        <begin position="248"/>
        <end position="349"/>
    </location>
</feature>
<protein>
    <submittedName>
        <fullName evidence="3">TraG family conjugative transposon ATPase</fullName>
    </submittedName>
</protein>
<reference evidence="3 4" key="1">
    <citation type="submission" date="2019-02" db="EMBL/GenBank/DDBJ databases">
        <title>Pedobacter sp. RP-3-8 sp. nov., isolated from Arctic soil.</title>
        <authorList>
            <person name="Dahal R.H."/>
        </authorList>
    </citation>
    <scope>NUCLEOTIDE SEQUENCE [LARGE SCALE GENOMIC DNA]</scope>
    <source>
        <strain evidence="3 4">RP-3-8</strain>
    </source>
</reference>
<dbReference type="NCBIfam" id="TIGR03783">
    <property type="entry name" value="Bac_Flav_CT_G"/>
    <property type="match status" value="1"/>
</dbReference>
<proteinExistence type="predicted"/>
<dbReference type="EMBL" id="SJSM01000002">
    <property type="protein sequence ID" value="TCC98784.1"/>
    <property type="molecule type" value="Genomic_DNA"/>
</dbReference>
<dbReference type="Proteomes" id="UP000291117">
    <property type="component" value="Unassembled WGS sequence"/>
</dbReference>
<dbReference type="Gene3D" id="3.40.50.300">
    <property type="entry name" value="P-loop containing nucleotide triphosphate hydrolases"/>
    <property type="match status" value="1"/>
</dbReference>
<dbReference type="PANTHER" id="PTHR38467">
    <property type="match status" value="1"/>
</dbReference>
<dbReference type="InterPro" id="IPR043964">
    <property type="entry name" value="P-loop_TraG"/>
</dbReference>
<dbReference type="RefSeq" id="WP_131607764.1">
    <property type="nucleotide sequence ID" value="NZ_SJSM01000002.1"/>
</dbReference>
<sequence length="826" mass="94099">MSKKNVFKIPYIGIDSHQDYDLLYGPNGEYSVVINLNNPVQQYSGASEAYDEFHSIYSNIIKILGGGYLIQKQDIISKSAYPYIPAEEYLQDKYNRHFAGRKALKIRTCLSLTRLVKNSSLYVHDAGQLRDFMQKVDKVLEVLRSAGTSPKVLPEKEINHLIKQILSMDFSEGPVVLNNYMPTDTQVNMGSVSIRSLNLIDIDSIDLPQNLSTHRELSDNESVKGFPIDLFSFLLKVPEFQSILFNQVIEIPNQAYTLRKLALKRKRHSGIPDPANDLCVEDIDLLLKDVARNNQVLVNAHYNIIIAAEKEQLQKSCNFVESALFHLGITPCKSAYNQLELFRTALPGNGIELQDYDWFLTTSDAAICLMFKESLPVDDPSDFLIRFTDRQGIPLGIDLSDLPLAQNRMSNRSRFVLGGSGTGKSFFMNSVIEQYMLYNMDVVIIDTGHSYSGLCSYYNGKYITYSEKEPITMNPFAITPEEYNIEKKDFLVTLITLLWKGTGGSVSQIESDVITQLISTYYTQYFYGRPLFDGHSAKAIPELSFNSFYEYALATIPLIKEAEQIPFNLEEFRYVLKKFYKGGEYDRMLNQNVDQSLFDEPFIVFEIDNIKESNLFPIVTLIIMDVFLQKMRHRSDRRKALICEEAWKAIASPIMASYLLYLYKTVRKFWGEAIVVTQELADILGNPIVKDSIIGNSGTICLLDQSNFKDNYDEIAKLLSISDTERKKIFTVNQLDNKEGRSRFKEVYIRRGMTGEVYGVEVSAAQYLTYTTEKPEKSAVERYTRHFGTYPAGVDAFLSDLDKSGLSLGRFVTQVNSKEIFNLQNS</sequence>
<dbReference type="PANTHER" id="PTHR38467:SF1">
    <property type="entry name" value="CONJUGATIVE TRANSFER: ASSEMBLY"/>
    <property type="match status" value="1"/>
</dbReference>
<dbReference type="InterPro" id="IPR053155">
    <property type="entry name" value="F-pilin_assembly_TraC"/>
</dbReference>
<dbReference type="InterPro" id="IPR022509">
    <property type="entry name" value="Conjugation_ATPase_TraG"/>
</dbReference>
<feature type="domain" description="TraG P-loop" evidence="2">
    <location>
        <begin position="385"/>
        <end position="797"/>
    </location>
</feature>
<organism evidence="3 4">
    <name type="scientific">Pedobacter hiemivivus</name>
    <dbReference type="NCBI Taxonomy" id="2530454"/>
    <lineage>
        <taxon>Bacteria</taxon>
        <taxon>Pseudomonadati</taxon>
        <taxon>Bacteroidota</taxon>
        <taxon>Sphingobacteriia</taxon>
        <taxon>Sphingobacteriales</taxon>
        <taxon>Sphingobacteriaceae</taxon>
        <taxon>Pedobacter</taxon>
    </lineage>
</organism>
<gene>
    <name evidence="3" type="primary">traG</name>
    <name evidence="3" type="ORF">EZ444_05785</name>
</gene>
<dbReference type="SUPFAM" id="SSF52540">
    <property type="entry name" value="P-loop containing nucleoside triphosphate hydrolases"/>
    <property type="match status" value="1"/>
</dbReference>
<comment type="caution">
    <text evidence="3">The sequence shown here is derived from an EMBL/GenBank/DDBJ whole genome shotgun (WGS) entry which is preliminary data.</text>
</comment>
<dbReference type="OrthoDB" id="596266at2"/>
<name>A0A4R0NIU8_9SPHI</name>
<keyword evidence="4" id="KW-1185">Reference proteome</keyword>
<evidence type="ECO:0000313" key="4">
    <source>
        <dbReference type="Proteomes" id="UP000291117"/>
    </source>
</evidence>
<dbReference type="InterPro" id="IPR018145">
    <property type="entry name" value="CagE_TrbE_VirB_cntrl_dom"/>
</dbReference>
<evidence type="ECO:0000259" key="1">
    <source>
        <dbReference type="Pfam" id="PF03135"/>
    </source>
</evidence>
<evidence type="ECO:0000259" key="2">
    <source>
        <dbReference type="Pfam" id="PF19044"/>
    </source>
</evidence>
<dbReference type="InterPro" id="IPR027417">
    <property type="entry name" value="P-loop_NTPase"/>
</dbReference>
<dbReference type="GO" id="GO:0005524">
    <property type="term" value="F:ATP binding"/>
    <property type="evidence" value="ECO:0007669"/>
    <property type="project" value="InterPro"/>
</dbReference>